<keyword evidence="2" id="KW-0732">Signal</keyword>
<feature type="chain" id="PRO_5032336274" description="Secreted protein" evidence="2">
    <location>
        <begin position="19"/>
        <end position="98"/>
    </location>
</feature>
<proteinExistence type="predicted"/>
<protein>
    <recommendedName>
        <fullName evidence="5">Secreted protein</fullName>
    </recommendedName>
</protein>
<dbReference type="AlphaFoldDB" id="A0A843UI09"/>
<reference evidence="3" key="1">
    <citation type="submission" date="2017-07" db="EMBL/GenBank/DDBJ databases">
        <title>Taro Niue Genome Assembly and Annotation.</title>
        <authorList>
            <person name="Atibalentja N."/>
            <person name="Keating K."/>
            <person name="Fields C.J."/>
        </authorList>
    </citation>
    <scope>NUCLEOTIDE SEQUENCE</scope>
    <source>
        <strain evidence="3">Niue_2</strain>
        <tissue evidence="3">Leaf</tissue>
    </source>
</reference>
<accession>A0A843UI09</accession>
<evidence type="ECO:0008006" key="5">
    <source>
        <dbReference type="Google" id="ProtNLM"/>
    </source>
</evidence>
<evidence type="ECO:0000256" key="1">
    <source>
        <dbReference type="SAM" id="MobiDB-lite"/>
    </source>
</evidence>
<name>A0A843UI09_COLES</name>
<evidence type="ECO:0000313" key="4">
    <source>
        <dbReference type="Proteomes" id="UP000652761"/>
    </source>
</evidence>
<keyword evidence="4" id="KW-1185">Reference proteome</keyword>
<feature type="compositionally biased region" description="Basic and acidic residues" evidence="1">
    <location>
        <begin position="63"/>
        <end position="79"/>
    </location>
</feature>
<dbReference type="EMBL" id="NMUH01000596">
    <property type="protein sequence ID" value="MQL81907.1"/>
    <property type="molecule type" value="Genomic_DNA"/>
</dbReference>
<comment type="caution">
    <text evidence="3">The sequence shown here is derived from an EMBL/GenBank/DDBJ whole genome shotgun (WGS) entry which is preliminary data.</text>
</comment>
<evidence type="ECO:0000256" key="2">
    <source>
        <dbReference type="SAM" id="SignalP"/>
    </source>
</evidence>
<evidence type="ECO:0000313" key="3">
    <source>
        <dbReference type="EMBL" id="MQL81907.1"/>
    </source>
</evidence>
<organism evidence="3 4">
    <name type="scientific">Colocasia esculenta</name>
    <name type="common">Wild taro</name>
    <name type="synonym">Arum esculentum</name>
    <dbReference type="NCBI Taxonomy" id="4460"/>
    <lineage>
        <taxon>Eukaryota</taxon>
        <taxon>Viridiplantae</taxon>
        <taxon>Streptophyta</taxon>
        <taxon>Embryophyta</taxon>
        <taxon>Tracheophyta</taxon>
        <taxon>Spermatophyta</taxon>
        <taxon>Magnoliopsida</taxon>
        <taxon>Liliopsida</taxon>
        <taxon>Araceae</taxon>
        <taxon>Aroideae</taxon>
        <taxon>Colocasieae</taxon>
        <taxon>Colocasia</taxon>
    </lineage>
</organism>
<dbReference type="Proteomes" id="UP000652761">
    <property type="component" value="Unassembled WGS sequence"/>
</dbReference>
<feature type="region of interest" description="Disordered" evidence="1">
    <location>
        <begin position="63"/>
        <end position="83"/>
    </location>
</feature>
<gene>
    <name evidence="3" type="ORF">Taro_014373</name>
</gene>
<sequence length="98" mass="10478">MTLVGSTGVLLFLAGCRVLRLKNKVISLFCVVGSDAQVGVLTGERDAWLTGARGKTLVREAELDRAENSRSGGDSREEASGGSARIEVWQDFLHASEV</sequence>
<feature type="signal peptide" evidence="2">
    <location>
        <begin position="1"/>
        <end position="18"/>
    </location>
</feature>